<organism evidence="2 3">
    <name type="scientific">Lithospermum erythrorhizon</name>
    <name type="common">Purple gromwell</name>
    <name type="synonym">Lithospermum officinale var. erythrorhizon</name>
    <dbReference type="NCBI Taxonomy" id="34254"/>
    <lineage>
        <taxon>Eukaryota</taxon>
        <taxon>Viridiplantae</taxon>
        <taxon>Streptophyta</taxon>
        <taxon>Embryophyta</taxon>
        <taxon>Tracheophyta</taxon>
        <taxon>Spermatophyta</taxon>
        <taxon>Magnoliopsida</taxon>
        <taxon>eudicotyledons</taxon>
        <taxon>Gunneridae</taxon>
        <taxon>Pentapetalae</taxon>
        <taxon>asterids</taxon>
        <taxon>lamiids</taxon>
        <taxon>Boraginales</taxon>
        <taxon>Boraginaceae</taxon>
        <taxon>Boraginoideae</taxon>
        <taxon>Lithospermeae</taxon>
        <taxon>Lithospermum</taxon>
    </lineage>
</organism>
<proteinExistence type="predicted"/>
<dbReference type="Proteomes" id="UP001454036">
    <property type="component" value="Unassembled WGS sequence"/>
</dbReference>
<gene>
    <name evidence="2" type="ORF">LIER_15617</name>
</gene>
<evidence type="ECO:0000256" key="1">
    <source>
        <dbReference type="SAM" id="MobiDB-lite"/>
    </source>
</evidence>
<feature type="compositionally biased region" description="Basic and acidic residues" evidence="1">
    <location>
        <begin position="186"/>
        <end position="195"/>
    </location>
</feature>
<accession>A0AAV3Q5I1</accession>
<dbReference type="EMBL" id="BAABME010003401">
    <property type="protein sequence ID" value="GAA0158651.1"/>
    <property type="molecule type" value="Genomic_DNA"/>
</dbReference>
<comment type="caution">
    <text evidence="2">The sequence shown here is derived from an EMBL/GenBank/DDBJ whole genome shotgun (WGS) entry which is preliminary data.</text>
</comment>
<dbReference type="AlphaFoldDB" id="A0AAV3Q5I1"/>
<feature type="compositionally biased region" description="Low complexity" evidence="1">
    <location>
        <begin position="62"/>
        <end position="78"/>
    </location>
</feature>
<feature type="region of interest" description="Disordered" evidence="1">
    <location>
        <begin position="180"/>
        <end position="204"/>
    </location>
</feature>
<reference evidence="2 3" key="1">
    <citation type="submission" date="2024-01" db="EMBL/GenBank/DDBJ databases">
        <title>The complete chloroplast genome sequence of Lithospermum erythrorhizon: insights into the phylogenetic relationship among Boraginaceae species and the maternal lineages of purple gromwells.</title>
        <authorList>
            <person name="Okada T."/>
            <person name="Watanabe K."/>
        </authorList>
    </citation>
    <scope>NUCLEOTIDE SEQUENCE [LARGE SCALE GENOMIC DNA]</scope>
</reference>
<evidence type="ECO:0000313" key="2">
    <source>
        <dbReference type="EMBL" id="GAA0158651.1"/>
    </source>
</evidence>
<feature type="region of interest" description="Disordered" evidence="1">
    <location>
        <begin position="54"/>
        <end position="78"/>
    </location>
</feature>
<name>A0AAV3Q5I1_LITER</name>
<keyword evidence="3" id="KW-1185">Reference proteome</keyword>
<evidence type="ECO:0000313" key="3">
    <source>
        <dbReference type="Proteomes" id="UP001454036"/>
    </source>
</evidence>
<sequence length="254" mass="28129">MSHVRKDIGEILQIRRIERGDIIPHQVLKGYMNLEIRLLQLSLHHLNVLSKASEKCRKSRSRPTSEPRTSSPSPSVVRTPSRLASMICAWCWHSNSWGANGHWTPVERRPLPPGPFPSSRPSAHAPVGQLGKMICWPLRRRTETSCREGVDQFLMAGVGTGPLQRQRFLSREGERLRKRRLISDLGARDKKEGKGKGPNLGKRSLVRPPLGLHWPRIGIGDPTLFLEAGRPSCGEGDSLVACGTRAGGEEEGAA</sequence>
<protein>
    <submittedName>
        <fullName evidence="2">Uncharacterized protein</fullName>
    </submittedName>
</protein>